<dbReference type="GO" id="GO:0005975">
    <property type="term" value="P:carbohydrate metabolic process"/>
    <property type="evidence" value="ECO:0007669"/>
    <property type="project" value="UniProtKB-ARBA"/>
</dbReference>
<dbReference type="GO" id="GO:0004553">
    <property type="term" value="F:hydrolase activity, hydrolyzing O-glycosyl compounds"/>
    <property type="evidence" value="ECO:0007669"/>
    <property type="project" value="UniProtKB-ARBA"/>
</dbReference>
<dbReference type="Pfam" id="PF13385">
    <property type="entry name" value="Laminin_G_3"/>
    <property type="match status" value="1"/>
</dbReference>
<keyword evidence="2" id="KW-1185">Reference proteome</keyword>
<comment type="caution">
    <text evidence="1">The sequence shown here is derived from an EMBL/GenBank/DDBJ whole genome shotgun (WGS) entry which is preliminary data.</text>
</comment>
<name>M7XB04_9BACT</name>
<gene>
    <name evidence="1" type="ORF">C943_02064</name>
</gene>
<proteinExistence type="predicted"/>
<dbReference type="EMBL" id="AMZY02000018">
    <property type="protein sequence ID" value="EMS31793.1"/>
    <property type="molecule type" value="Genomic_DNA"/>
</dbReference>
<protein>
    <submittedName>
        <fullName evidence="1">Uncharacterized protein</fullName>
    </submittedName>
</protein>
<dbReference type="Gene3D" id="2.60.120.200">
    <property type="match status" value="1"/>
</dbReference>
<dbReference type="InterPro" id="IPR013320">
    <property type="entry name" value="ConA-like_dom_sf"/>
</dbReference>
<sequence length="458" mass="51273">MKITGFDTCNYSENLPKVVAEFKNVLVKFKTQKKMETLKRMSIQNYLVVLFAFGLLFSCEQLAPEETPVQVVEEFVDMSGVALEPEDDPIGARLVYSLDCESDCIEPGSGNYFAITDSKSLSSGINTKKVTYKSYNTEDKFVVKAKYEVVSGPSQAKASIVIQINGSVKEFKEVPSGYTATYSVPLSEGWAKCDLVSFSIVQNGLGSPISFSEDYNLIPVCEDTHEGLILWNKLGSFEEITNSEFGPDLFPGSGMLFEIGKYGNGLFVPQYDGQREVHSPFSPRNVIPLGAFCIEFWYKRTVEDWEGYSFISGAYEDNGIGIVDFTGHSGYVGSWQLFFTINNNSGDWVSRHKIDLGNQQNYSEFFPKDEWIHLAISHDANWTVGQRMKMFRNGIEVIGFNMEFDNGDMAHVGQFGEGGFRIGNFVAWDTWGAGGVIDNIKVWNYAKTDFSDRDTEGH</sequence>
<dbReference type="STRING" id="1239962.C943_02064"/>
<dbReference type="Proteomes" id="UP000010953">
    <property type="component" value="Unassembled WGS sequence"/>
</dbReference>
<accession>M7XB04</accession>
<reference evidence="1" key="1">
    <citation type="submission" date="2013-01" db="EMBL/GenBank/DDBJ databases">
        <title>Genome assembly of Mariniradius saccharolyticus AK6.</title>
        <authorList>
            <person name="Vaidya B."/>
            <person name="Khatri I."/>
            <person name="Tanuku N.R.S."/>
            <person name="Subramanian S."/>
            <person name="Pinnaka A."/>
        </authorList>
    </citation>
    <scope>NUCLEOTIDE SEQUENCE [LARGE SCALE GENOMIC DNA]</scope>
    <source>
        <strain evidence="1">AK6</strain>
    </source>
</reference>
<evidence type="ECO:0000313" key="1">
    <source>
        <dbReference type="EMBL" id="EMS31793.1"/>
    </source>
</evidence>
<organism evidence="1 2">
    <name type="scientific">Mariniradius saccharolyticus AK6</name>
    <dbReference type="NCBI Taxonomy" id="1239962"/>
    <lineage>
        <taxon>Bacteria</taxon>
        <taxon>Pseudomonadati</taxon>
        <taxon>Bacteroidota</taxon>
        <taxon>Cytophagia</taxon>
        <taxon>Cytophagales</taxon>
        <taxon>Cyclobacteriaceae</taxon>
        <taxon>Mariniradius</taxon>
    </lineage>
</organism>
<dbReference type="AlphaFoldDB" id="M7XB04"/>
<evidence type="ECO:0000313" key="2">
    <source>
        <dbReference type="Proteomes" id="UP000010953"/>
    </source>
</evidence>
<dbReference type="SUPFAM" id="SSF49899">
    <property type="entry name" value="Concanavalin A-like lectins/glucanases"/>
    <property type="match status" value="1"/>
</dbReference>
<dbReference type="InParanoid" id="M7XB04"/>